<dbReference type="Proteomes" id="UP001050808">
    <property type="component" value="Unassembled WGS sequence"/>
</dbReference>
<accession>A0ABQ3QX85</accession>
<protein>
    <submittedName>
        <fullName evidence="2">Uncharacterized protein</fullName>
    </submittedName>
</protein>
<evidence type="ECO:0000313" key="3">
    <source>
        <dbReference type="Proteomes" id="UP001050808"/>
    </source>
</evidence>
<name>A0ABQ3QX85_9ACTN</name>
<proteinExistence type="predicted"/>
<gene>
    <name evidence="2" type="ORF">Sviol_62750</name>
</gene>
<feature type="region of interest" description="Disordered" evidence="1">
    <location>
        <begin position="157"/>
        <end position="176"/>
    </location>
</feature>
<evidence type="ECO:0000313" key="2">
    <source>
        <dbReference type="EMBL" id="GHI41867.1"/>
    </source>
</evidence>
<dbReference type="EMBL" id="BNDY01000017">
    <property type="protein sequence ID" value="GHI41867.1"/>
    <property type="molecule type" value="Genomic_DNA"/>
</dbReference>
<organism evidence="2 3">
    <name type="scientific">Streptomyces violascens</name>
    <dbReference type="NCBI Taxonomy" id="67381"/>
    <lineage>
        <taxon>Bacteria</taxon>
        <taxon>Bacillati</taxon>
        <taxon>Actinomycetota</taxon>
        <taxon>Actinomycetes</taxon>
        <taxon>Kitasatosporales</taxon>
        <taxon>Streptomycetaceae</taxon>
        <taxon>Streptomyces</taxon>
    </lineage>
</organism>
<sequence length="195" mass="21160">MRRVAAAEGVIRAAWKRSNAEPWHFIGVAAQALEDAGRLTSPETAADLERLRLLQNAQPAALSQEQIDALADAGNEALNDHYHEDLCFCLAWPESCLSSGNYFAGYWDTAAFSIGMPAVIGAWEAMRARDEADELARLRTRVGELEAALADLTEPDVDGAGRTYSEYQPSAASSRRDGSVAKLKALLAVQRGERP</sequence>
<evidence type="ECO:0000256" key="1">
    <source>
        <dbReference type="SAM" id="MobiDB-lite"/>
    </source>
</evidence>
<comment type="caution">
    <text evidence="2">The sequence shown here is derived from an EMBL/GenBank/DDBJ whole genome shotgun (WGS) entry which is preliminary data.</text>
</comment>
<reference evidence="2" key="1">
    <citation type="submission" date="2024-05" db="EMBL/GenBank/DDBJ databases">
        <title>Whole genome shotgun sequence of Streptomyces violascens NBRC 12920.</title>
        <authorList>
            <person name="Komaki H."/>
            <person name="Tamura T."/>
        </authorList>
    </citation>
    <scope>NUCLEOTIDE SEQUENCE</scope>
    <source>
        <strain evidence="2">NBRC 12920</strain>
    </source>
</reference>
<keyword evidence="3" id="KW-1185">Reference proteome</keyword>